<reference evidence="1" key="1">
    <citation type="submission" date="2020-11" db="EMBL/GenBank/DDBJ databases">
        <authorList>
            <person name="Davenport K.M."/>
            <person name="Bickhart D.M."/>
            <person name="Smith T.P.L."/>
            <person name="Murdoch B.M."/>
            <person name="Rosen B.D."/>
        </authorList>
    </citation>
    <scope>NUCLEOTIDE SEQUENCE [LARGE SCALE GENOMIC DNA]</scope>
    <source>
        <strain evidence="1">OAR_USU_Benz2616</strain>
    </source>
</reference>
<reference evidence="1" key="2">
    <citation type="submission" date="2025-08" db="UniProtKB">
        <authorList>
            <consortium name="Ensembl"/>
        </authorList>
    </citation>
    <scope>IDENTIFICATION</scope>
</reference>
<accession>A0AC11BAE6</accession>
<name>A0AC11BAE6_SHEEP</name>
<protein>
    <submittedName>
        <fullName evidence="1">RIB43A domain with coiled-coils 1</fullName>
    </submittedName>
</protein>
<evidence type="ECO:0000313" key="1">
    <source>
        <dbReference type="Ensembl" id="ENSOARP00020011765.2"/>
    </source>
</evidence>
<sequence>MKKMYQVDLPPDPKEVAPTEARNQEKERQSRFFNVRTRVMGVDLEALNNQVEERKLQEATERSKKAAYGTNQVQYDLVAQMLEKEEAERTRRLAKKVQNFREQRQQLRNRREFDFWDSNQLWREFPAYLGDNAPYYGQASLQCFSGEDLERAACLRMQQEQFQYSLERQLQEQQQARVDENCTDMLDDQLRLAVDMRAAQLAKLEESCRIAMMAATANANKAQAAKLAERQRREHQRQQEVNLVEVQNQITSDLLAENPQVAQNPVAPHRVLPYCWKGMTPEQRATIKKVQETQHHEKEAQRQAEQALDAKWESQAINLAQAAMELEEQEKELCAEFRRGLGSFNQQLAKEQKAHR</sequence>
<reference evidence="1" key="3">
    <citation type="submission" date="2025-09" db="UniProtKB">
        <authorList>
            <consortium name="Ensembl"/>
        </authorList>
    </citation>
    <scope>IDENTIFICATION</scope>
</reference>
<dbReference type="Ensembl" id="ENSOART00020014265.2">
    <property type="protein sequence ID" value="ENSOARP00020011765.2"/>
    <property type="gene ID" value="ENSOARG00020009197.2"/>
</dbReference>
<proteinExistence type="predicted"/>
<organism evidence="1">
    <name type="scientific">Ovis aries</name>
    <name type="common">Sheep</name>
    <dbReference type="NCBI Taxonomy" id="9940"/>
    <lineage>
        <taxon>Eukaryota</taxon>
        <taxon>Metazoa</taxon>
        <taxon>Chordata</taxon>
        <taxon>Craniata</taxon>
        <taxon>Vertebrata</taxon>
        <taxon>Euteleostomi</taxon>
        <taxon>Mammalia</taxon>
        <taxon>Eutheria</taxon>
        <taxon>Laurasiatheria</taxon>
        <taxon>Artiodactyla</taxon>
        <taxon>Ruminantia</taxon>
        <taxon>Pecora</taxon>
        <taxon>Bovidae</taxon>
        <taxon>Caprinae</taxon>
        <taxon>Ovis</taxon>
    </lineage>
</organism>
<gene>
    <name evidence="1" type="primary">RIBC1</name>
</gene>